<dbReference type="GO" id="GO:0005524">
    <property type="term" value="F:ATP binding"/>
    <property type="evidence" value="ECO:0007669"/>
    <property type="project" value="UniProtKB-KW"/>
</dbReference>
<dbReference type="Proteomes" id="UP001146351">
    <property type="component" value="Unassembled WGS sequence"/>
</dbReference>
<evidence type="ECO:0000256" key="3">
    <source>
        <dbReference type="ARBA" id="ARBA00022801"/>
    </source>
</evidence>
<feature type="compositionally biased region" description="Low complexity" evidence="8">
    <location>
        <begin position="896"/>
        <end position="913"/>
    </location>
</feature>
<feature type="region of interest" description="Disordered" evidence="8">
    <location>
        <begin position="256"/>
        <end position="287"/>
    </location>
</feature>
<dbReference type="OrthoDB" id="423559at2759"/>
<dbReference type="InterPro" id="IPR038718">
    <property type="entry name" value="SNF2-like_sf"/>
</dbReference>
<feature type="domain" description="RING-type" evidence="9">
    <location>
        <begin position="823"/>
        <end position="872"/>
    </location>
</feature>
<keyword evidence="7" id="KW-0175">Coiled coil</keyword>
<evidence type="ECO:0000256" key="2">
    <source>
        <dbReference type="ARBA" id="ARBA00022741"/>
    </source>
</evidence>
<comment type="caution">
    <text evidence="12">The sequence shown here is derived from an EMBL/GenBank/DDBJ whole genome shotgun (WGS) entry which is preliminary data.</text>
</comment>
<sequence>MSRSKEEQIQDLLEDIDTQKFIHDDLVTTRPGDAESIAETMQQIKILEDKVARLLGLTPDDSPAVSSDPSTASASAMSSTSATPPVREDPWRARPSYLPPAPPQMSPQLPLRTGTIPANPTSAPYWPSSAPSPFAVQSRYDTLPSPAAISMDTRKRVRQDSGSSPIFAQPPKRTAMDRSAERIAKIKVEMREKLSKNKLLHDAMRMPENIRLTMSTSRMSEAEALQEVDEEEKENERSIRMLAQLEEDEELARRLQAEDEFSDHEQNSIPRSPFQPPDANRNGVHFEVEPPPIEIPPKLEPGIYPPMSNSFRSRTLSDSDSDLEEISADHYRSRFGDMSMNMTSRTLPPPTPAQFIPGRHLMPMPRAPMPLPGQPYTMQNYPHFGRTLPWEDERHHELRAFDLVREQQELDDDDVDFEQYQEQQFPEDIKNLLVGIKDINAATKADKDDTPAGLKVTLMKHQKIGVAWLKAKEESKHKGGILADDMGLGKTIQAIALMVARPPTDPERHPSLIVAPKALMDQWRLEIERHIKPGKHQLSVFIFHDKTRNVSWKKLQTYDVVITTFGTLTANYKLLTQADKLEQEGKDASLVKYRRDQAILYGASSKWHRVIVDEAQNIKNPAAKSNKACCRLNAEYRWCLTGTPMMNRLEDFQSLLGFLRIRPYNNKDKFKRDFVRPIKSGYGDDNTMQQLRVLVKSVCLRRTKTSKIDGQPILQLPPRVVEKVHVVFNEKENEIYQALSSSSQNQITRYLNAGTLGRNYSHVLVLLLRLRQACCHPQLMQGFNTETPTNVQGVDLLANAKLLASEVVERIKNRDDDEDDGTCPICMDSVGNAVIYIPCGHSVCSECFARISDPAVQARDDVSGLIKCQNCRGPVDPVKITDANSFKKAWDPSPAPESSNGANAEESAATTESESSDHDSDTDSSDKPQKKSFAELRTAAQKNKKEKKKYLRRLEKTWTPSSKIDKAMEILQANEERGQGEKTIIFSQFTSLLDLLEVPINRRGWGYVRFDGSMNVAERNASVTNFTQDPNCKIMLVSLKAGNAGLNLVAASHVILFDPFWNPFVEEQAIDRAHRIGQTKEVFVHRLLIENTVEDRICELQEKKRDLIGGALDERGVMNVSRLDTRELAYLFGVQA</sequence>
<dbReference type="InterPro" id="IPR001650">
    <property type="entry name" value="Helicase_C-like"/>
</dbReference>
<dbReference type="GO" id="GO:0016787">
    <property type="term" value="F:hydrolase activity"/>
    <property type="evidence" value="ECO:0007669"/>
    <property type="project" value="UniProtKB-KW"/>
</dbReference>
<gene>
    <name evidence="12" type="ORF">N7492_006783</name>
</gene>
<keyword evidence="3" id="KW-0378">Hydrolase</keyword>
<feature type="region of interest" description="Disordered" evidence="8">
    <location>
        <begin position="57"/>
        <end position="108"/>
    </location>
</feature>
<evidence type="ECO:0000259" key="9">
    <source>
        <dbReference type="PROSITE" id="PS50089"/>
    </source>
</evidence>
<dbReference type="InterPro" id="IPR014001">
    <property type="entry name" value="Helicase_ATP-bd"/>
</dbReference>
<evidence type="ECO:0000256" key="5">
    <source>
        <dbReference type="ARBA" id="ARBA00022840"/>
    </source>
</evidence>
<evidence type="ECO:0000313" key="13">
    <source>
        <dbReference type="Proteomes" id="UP001146351"/>
    </source>
</evidence>
<feature type="region of interest" description="Disordered" evidence="8">
    <location>
        <begin position="886"/>
        <end position="933"/>
    </location>
</feature>
<comment type="similarity">
    <text evidence="1">Belongs to the SNF2/RAD54 helicase family.</text>
</comment>
<keyword evidence="6" id="KW-0479">Metal-binding</keyword>
<dbReference type="Gene3D" id="3.30.40.10">
    <property type="entry name" value="Zinc/RING finger domain, C3HC4 (zinc finger)"/>
    <property type="match status" value="1"/>
</dbReference>
<dbReference type="GO" id="GO:0004386">
    <property type="term" value="F:helicase activity"/>
    <property type="evidence" value="ECO:0007669"/>
    <property type="project" value="UniProtKB-KW"/>
</dbReference>
<proteinExistence type="inferred from homology"/>
<evidence type="ECO:0000259" key="11">
    <source>
        <dbReference type="PROSITE" id="PS51194"/>
    </source>
</evidence>
<dbReference type="PROSITE" id="PS51192">
    <property type="entry name" value="HELICASE_ATP_BIND_1"/>
    <property type="match status" value="1"/>
</dbReference>
<keyword evidence="6" id="KW-0862">Zinc</keyword>
<dbReference type="PANTHER" id="PTHR45626:SF16">
    <property type="entry name" value="ATP-DEPENDENT HELICASE ULS1"/>
    <property type="match status" value="1"/>
</dbReference>
<dbReference type="EMBL" id="JAPQKO010000005">
    <property type="protein sequence ID" value="KAJ5161391.1"/>
    <property type="molecule type" value="Genomic_DNA"/>
</dbReference>
<feature type="compositionally biased region" description="Low complexity" evidence="8">
    <location>
        <begin position="58"/>
        <end position="85"/>
    </location>
</feature>
<dbReference type="PANTHER" id="PTHR45626">
    <property type="entry name" value="TRANSCRIPTION TERMINATION FACTOR 2-RELATED"/>
    <property type="match status" value="1"/>
</dbReference>
<protein>
    <submittedName>
        <fullName evidence="12">Uncharacterized protein</fullName>
    </submittedName>
</protein>
<evidence type="ECO:0000256" key="7">
    <source>
        <dbReference type="SAM" id="Coils"/>
    </source>
</evidence>
<feature type="compositionally biased region" description="Basic and acidic residues" evidence="8">
    <location>
        <begin position="915"/>
        <end position="933"/>
    </location>
</feature>
<dbReference type="SMART" id="SM00184">
    <property type="entry name" value="RING"/>
    <property type="match status" value="1"/>
</dbReference>
<dbReference type="PROSITE" id="PS51194">
    <property type="entry name" value="HELICASE_CTER"/>
    <property type="match status" value="1"/>
</dbReference>
<dbReference type="GO" id="GO:0005634">
    <property type="term" value="C:nucleus"/>
    <property type="evidence" value="ECO:0007669"/>
    <property type="project" value="TreeGrafter"/>
</dbReference>
<dbReference type="InterPro" id="IPR049730">
    <property type="entry name" value="SNF2/RAD54-like_C"/>
</dbReference>
<dbReference type="CDD" id="cd18008">
    <property type="entry name" value="DEXDc_SHPRH-like"/>
    <property type="match status" value="1"/>
</dbReference>
<keyword evidence="2" id="KW-0547">Nucleotide-binding</keyword>
<dbReference type="GO" id="GO:0005737">
    <property type="term" value="C:cytoplasm"/>
    <property type="evidence" value="ECO:0007669"/>
    <property type="project" value="TreeGrafter"/>
</dbReference>
<dbReference type="Pfam" id="PF00271">
    <property type="entry name" value="Helicase_C"/>
    <property type="match status" value="1"/>
</dbReference>
<dbReference type="GO" id="GO:0008270">
    <property type="term" value="F:zinc ion binding"/>
    <property type="evidence" value="ECO:0007669"/>
    <property type="project" value="UniProtKB-KW"/>
</dbReference>
<feature type="region of interest" description="Disordered" evidence="8">
    <location>
        <begin position="152"/>
        <end position="178"/>
    </location>
</feature>
<dbReference type="AlphaFoldDB" id="A0A9W9I130"/>
<dbReference type="CDD" id="cd16449">
    <property type="entry name" value="RING-HC"/>
    <property type="match status" value="1"/>
</dbReference>
<keyword evidence="13" id="KW-1185">Reference proteome</keyword>
<dbReference type="SUPFAM" id="SSF57850">
    <property type="entry name" value="RING/U-box"/>
    <property type="match status" value="1"/>
</dbReference>
<reference evidence="12" key="2">
    <citation type="journal article" date="2023" name="IMA Fungus">
        <title>Comparative genomic study of the Penicillium genus elucidates a diverse pangenome and 15 lateral gene transfer events.</title>
        <authorList>
            <person name="Petersen C."/>
            <person name="Sorensen T."/>
            <person name="Nielsen M.R."/>
            <person name="Sondergaard T.E."/>
            <person name="Sorensen J.L."/>
            <person name="Fitzpatrick D.A."/>
            <person name="Frisvad J.C."/>
            <person name="Nielsen K.L."/>
        </authorList>
    </citation>
    <scope>NUCLEOTIDE SEQUENCE</scope>
    <source>
        <strain evidence="12">IBT 21917</strain>
    </source>
</reference>
<keyword evidence="5" id="KW-0067">ATP-binding</keyword>
<dbReference type="SMART" id="SM00490">
    <property type="entry name" value="HELICc"/>
    <property type="match status" value="1"/>
</dbReference>
<accession>A0A9W9I130</accession>
<evidence type="ECO:0000256" key="1">
    <source>
        <dbReference type="ARBA" id="ARBA00007025"/>
    </source>
</evidence>
<organism evidence="12 13">
    <name type="scientific">Penicillium capsulatum</name>
    <dbReference type="NCBI Taxonomy" id="69766"/>
    <lineage>
        <taxon>Eukaryota</taxon>
        <taxon>Fungi</taxon>
        <taxon>Dikarya</taxon>
        <taxon>Ascomycota</taxon>
        <taxon>Pezizomycotina</taxon>
        <taxon>Eurotiomycetes</taxon>
        <taxon>Eurotiomycetidae</taxon>
        <taxon>Eurotiales</taxon>
        <taxon>Aspergillaceae</taxon>
        <taxon>Penicillium</taxon>
    </lineage>
</organism>
<feature type="domain" description="Helicase C-terminal" evidence="11">
    <location>
        <begin position="963"/>
        <end position="1124"/>
    </location>
</feature>
<dbReference type="Gene3D" id="3.40.50.10810">
    <property type="entry name" value="Tandem AAA-ATPase domain"/>
    <property type="match status" value="1"/>
</dbReference>
<evidence type="ECO:0000256" key="8">
    <source>
        <dbReference type="SAM" id="MobiDB-lite"/>
    </source>
</evidence>
<dbReference type="InterPro" id="IPR000330">
    <property type="entry name" value="SNF2_N"/>
</dbReference>
<dbReference type="CDD" id="cd18793">
    <property type="entry name" value="SF2_C_SNF"/>
    <property type="match status" value="1"/>
</dbReference>
<keyword evidence="4" id="KW-0347">Helicase</keyword>
<dbReference type="InterPro" id="IPR013083">
    <property type="entry name" value="Znf_RING/FYVE/PHD"/>
</dbReference>
<dbReference type="InterPro" id="IPR027417">
    <property type="entry name" value="P-loop_NTPase"/>
</dbReference>
<dbReference type="GO" id="GO:0000724">
    <property type="term" value="P:double-strand break repair via homologous recombination"/>
    <property type="evidence" value="ECO:0007669"/>
    <property type="project" value="TreeGrafter"/>
</dbReference>
<dbReference type="GO" id="GO:0008094">
    <property type="term" value="F:ATP-dependent activity, acting on DNA"/>
    <property type="evidence" value="ECO:0007669"/>
    <property type="project" value="TreeGrafter"/>
</dbReference>
<feature type="domain" description="Helicase ATP-binding" evidence="10">
    <location>
        <begin position="471"/>
        <end position="662"/>
    </location>
</feature>
<evidence type="ECO:0000256" key="6">
    <source>
        <dbReference type="PROSITE-ProRule" id="PRU00175"/>
    </source>
</evidence>
<dbReference type="SUPFAM" id="SSF52540">
    <property type="entry name" value="P-loop containing nucleoside triphosphate hydrolases"/>
    <property type="match status" value="2"/>
</dbReference>
<evidence type="ECO:0000256" key="4">
    <source>
        <dbReference type="ARBA" id="ARBA00022806"/>
    </source>
</evidence>
<dbReference type="Pfam" id="PF00176">
    <property type="entry name" value="SNF2-rel_dom"/>
    <property type="match status" value="1"/>
</dbReference>
<dbReference type="Pfam" id="PF13923">
    <property type="entry name" value="zf-C3HC4_2"/>
    <property type="match status" value="1"/>
</dbReference>
<reference evidence="12" key="1">
    <citation type="submission" date="2022-11" db="EMBL/GenBank/DDBJ databases">
        <authorList>
            <person name="Petersen C."/>
        </authorList>
    </citation>
    <scope>NUCLEOTIDE SEQUENCE</scope>
    <source>
        <strain evidence="12">IBT 21917</strain>
    </source>
</reference>
<feature type="coiled-coil region" evidence="7">
    <location>
        <begin position="221"/>
        <end position="248"/>
    </location>
</feature>
<dbReference type="Gene3D" id="3.40.50.300">
    <property type="entry name" value="P-loop containing nucleotide triphosphate hydrolases"/>
    <property type="match status" value="1"/>
</dbReference>
<evidence type="ECO:0000313" key="12">
    <source>
        <dbReference type="EMBL" id="KAJ5161391.1"/>
    </source>
</evidence>
<dbReference type="PROSITE" id="PS50089">
    <property type="entry name" value="ZF_RING_2"/>
    <property type="match status" value="1"/>
</dbReference>
<evidence type="ECO:0000259" key="10">
    <source>
        <dbReference type="PROSITE" id="PS51192"/>
    </source>
</evidence>
<dbReference type="InterPro" id="IPR050628">
    <property type="entry name" value="SNF2_RAD54_helicase_TF"/>
</dbReference>
<name>A0A9W9I130_9EURO</name>
<dbReference type="InterPro" id="IPR001841">
    <property type="entry name" value="Znf_RING"/>
</dbReference>
<keyword evidence="6" id="KW-0863">Zinc-finger</keyword>
<dbReference type="SMART" id="SM00487">
    <property type="entry name" value="DEXDc"/>
    <property type="match status" value="1"/>
</dbReference>